<keyword evidence="5 7" id="KW-0472">Membrane</keyword>
<comment type="subcellular location">
    <subcellularLocation>
        <location evidence="1">Membrane</location>
        <topology evidence="1">Multi-pass membrane protein</topology>
    </subcellularLocation>
</comment>
<dbReference type="EMBL" id="GEEE01004654">
    <property type="protein sequence ID" value="JAP58571.1"/>
    <property type="molecule type" value="Transcribed_RNA"/>
</dbReference>
<evidence type="ECO:0000256" key="6">
    <source>
        <dbReference type="SAM" id="MobiDB-lite"/>
    </source>
</evidence>
<feature type="transmembrane region" description="Helical" evidence="7">
    <location>
        <begin position="177"/>
        <end position="199"/>
    </location>
</feature>
<evidence type="ECO:0000256" key="1">
    <source>
        <dbReference type="ARBA" id="ARBA00004141"/>
    </source>
</evidence>
<dbReference type="Pfam" id="PF07690">
    <property type="entry name" value="MFS_1"/>
    <property type="match status" value="1"/>
</dbReference>
<gene>
    <name evidence="9" type="primary">OXLT</name>
    <name evidence="9" type="ORF">TR106995</name>
</gene>
<dbReference type="GO" id="GO:0016020">
    <property type="term" value="C:membrane"/>
    <property type="evidence" value="ECO:0007669"/>
    <property type="project" value="UniProtKB-SubCell"/>
</dbReference>
<reference evidence="9" key="1">
    <citation type="submission" date="2016-01" db="EMBL/GenBank/DDBJ databases">
        <title>Reference transcriptome for the parasite Schistocephalus solidus: insights into the molecular evolution of parasitism.</title>
        <authorList>
            <person name="Hebert F.O."/>
            <person name="Grambauer S."/>
            <person name="Barber I."/>
            <person name="Landry C.R."/>
            <person name="Aubin-Horth N."/>
        </authorList>
    </citation>
    <scope>NUCLEOTIDE SEQUENCE</scope>
</reference>
<organism evidence="9">
    <name type="scientific">Schistocephalus solidus</name>
    <name type="common">Tapeworm</name>
    <dbReference type="NCBI Taxonomy" id="70667"/>
    <lineage>
        <taxon>Eukaryota</taxon>
        <taxon>Metazoa</taxon>
        <taxon>Spiralia</taxon>
        <taxon>Lophotrochozoa</taxon>
        <taxon>Platyhelminthes</taxon>
        <taxon>Cestoda</taxon>
        <taxon>Eucestoda</taxon>
        <taxon>Diphyllobothriidea</taxon>
        <taxon>Diphyllobothriidae</taxon>
        <taxon>Schistocephalus</taxon>
    </lineage>
</organism>
<keyword evidence="4 7" id="KW-1133">Transmembrane helix</keyword>
<dbReference type="Gene3D" id="1.20.1250.20">
    <property type="entry name" value="MFS general substrate transporter like domains"/>
    <property type="match status" value="2"/>
</dbReference>
<feature type="transmembrane region" description="Helical" evidence="7">
    <location>
        <begin position="7"/>
        <end position="25"/>
    </location>
</feature>
<protein>
    <submittedName>
        <fullName evidence="9">Oxalate:formate antiporter</fullName>
    </submittedName>
</protein>
<evidence type="ECO:0000256" key="5">
    <source>
        <dbReference type="ARBA" id="ARBA00023136"/>
    </source>
</evidence>
<dbReference type="SUPFAM" id="SSF103473">
    <property type="entry name" value="MFS general substrate transporter"/>
    <property type="match status" value="1"/>
</dbReference>
<dbReference type="PANTHER" id="PTHR43385:SF1">
    <property type="entry name" value="RIBOFLAVIN TRANSPORTER RIBJ"/>
    <property type="match status" value="1"/>
</dbReference>
<keyword evidence="2" id="KW-0813">Transport</keyword>
<dbReference type="InterPro" id="IPR020846">
    <property type="entry name" value="MFS_dom"/>
</dbReference>
<feature type="transmembrane region" description="Helical" evidence="7">
    <location>
        <begin position="350"/>
        <end position="371"/>
    </location>
</feature>
<feature type="compositionally biased region" description="Polar residues" evidence="6">
    <location>
        <begin position="476"/>
        <end position="485"/>
    </location>
</feature>
<feature type="transmembrane region" description="Helical" evidence="7">
    <location>
        <begin position="45"/>
        <end position="66"/>
    </location>
</feature>
<dbReference type="InterPro" id="IPR011701">
    <property type="entry name" value="MFS"/>
</dbReference>
<feature type="transmembrane region" description="Helical" evidence="7">
    <location>
        <begin position="260"/>
        <end position="281"/>
    </location>
</feature>
<evidence type="ECO:0000256" key="4">
    <source>
        <dbReference type="ARBA" id="ARBA00022989"/>
    </source>
</evidence>
<dbReference type="PANTHER" id="PTHR43385">
    <property type="entry name" value="RIBOFLAVIN TRANSPORTER RIBJ"/>
    <property type="match status" value="1"/>
</dbReference>
<evidence type="ECO:0000256" key="3">
    <source>
        <dbReference type="ARBA" id="ARBA00022692"/>
    </source>
</evidence>
<sequence>MAPMWGILSVVGGFLYHLSLGYYYTVGNMNSYVISYMQITPSQSAWFSSVIIAFQALSLPIGGIIAKKIGFRLVLILGIILSSGGILLTRLTVDYGLGAYVFTYCILFGLGMGLPYSVIFQVASSWFPDKRATVVGIIASGLGLGALVFTPIQTKLINPNDLQPKAGKYHKDVEERIPTAFLILGGIALTFQLIGLLLLRQRPDNTVKDEEVSIDSKKPEHTEKENSLDNCSLEHSEKIVWPEQGSNNYSVKDALKSIDFYLLWTVSFCDVVAVVLLTSTYKIYGLERDLKDTFLAGVIMGSSAFNCFGRFTWGLIVDRFSYKCPMLAFLFLWTVLFLTFPFVVTGAAGVYLYAIWVFLLFYTLAGHFVILPGACVSLFGPNNFATIYGLVYAAATPSGLLTAAVTSQFDVTGAWVAVYSTCAAFSLLGFAIALFLRDEKMRFCQLTSICSRVCDPIRRHSLTDNENKELEDRGSRVSSQSNRAI</sequence>
<feature type="transmembrane region" description="Helical" evidence="7">
    <location>
        <begin position="325"/>
        <end position="344"/>
    </location>
</feature>
<evidence type="ECO:0000256" key="7">
    <source>
        <dbReference type="SAM" id="Phobius"/>
    </source>
</evidence>
<evidence type="ECO:0000259" key="8">
    <source>
        <dbReference type="PROSITE" id="PS50850"/>
    </source>
</evidence>
<feature type="domain" description="Major facilitator superfamily (MFS) profile" evidence="8">
    <location>
        <begin position="5"/>
        <end position="441"/>
    </location>
</feature>
<feature type="transmembrane region" description="Helical" evidence="7">
    <location>
        <begin position="99"/>
        <end position="120"/>
    </location>
</feature>
<dbReference type="GO" id="GO:0022857">
    <property type="term" value="F:transmembrane transporter activity"/>
    <property type="evidence" value="ECO:0007669"/>
    <property type="project" value="InterPro"/>
</dbReference>
<evidence type="ECO:0000256" key="2">
    <source>
        <dbReference type="ARBA" id="ARBA00022448"/>
    </source>
</evidence>
<dbReference type="InterPro" id="IPR052983">
    <property type="entry name" value="MFS_Riboflavin_Transporter"/>
</dbReference>
<feature type="transmembrane region" description="Helical" evidence="7">
    <location>
        <begin position="383"/>
        <end position="404"/>
    </location>
</feature>
<dbReference type="InterPro" id="IPR036259">
    <property type="entry name" value="MFS_trans_sf"/>
</dbReference>
<feature type="transmembrane region" description="Helical" evidence="7">
    <location>
        <begin position="293"/>
        <end position="313"/>
    </location>
</feature>
<name>A0A0X3Q3K6_SCHSO</name>
<feature type="compositionally biased region" description="Basic and acidic residues" evidence="6">
    <location>
        <begin position="465"/>
        <end position="475"/>
    </location>
</feature>
<evidence type="ECO:0000313" key="9">
    <source>
        <dbReference type="EMBL" id="JAP58571.1"/>
    </source>
</evidence>
<feature type="transmembrane region" description="Helical" evidence="7">
    <location>
        <begin position="416"/>
        <end position="436"/>
    </location>
</feature>
<dbReference type="PROSITE" id="PS50850">
    <property type="entry name" value="MFS"/>
    <property type="match status" value="1"/>
</dbReference>
<accession>A0A0X3Q3K6</accession>
<dbReference type="AlphaFoldDB" id="A0A0X3Q3K6"/>
<feature type="transmembrane region" description="Helical" evidence="7">
    <location>
        <begin position="132"/>
        <end position="152"/>
    </location>
</feature>
<keyword evidence="3 7" id="KW-0812">Transmembrane</keyword>
<feature type="transmembrane region" description="Helical" evidence="7">
    <location>
        <begin position="73"/>
        <end position="93"/>
    </location>
</feature>
<feature type="region of interest" description="Disordered" evidence="6">
    <location>
        <begin position="465"/>
        <end position="485"/>
    </location>
</feature>
<proteinExistence type="predicted"/>